<feature type="transmembrane region" description="Helical" evidence="1">
    <location>
        <begin position="57"/>
        <end position="83"/>
    </location>
</feature>
<dbReference type="RefSeq" id="WP_185681963.1">
    <property type="nucleotide sequence ID" value="NZ_JACLAU010000002.1"/>
</dbReference>
<evidence type="ECO:0000313" key="3">
    <source>
        <dbReference type="Proteomes" id="UP000520156"/>
    </source>
</evidence>
<keyword evidence="1" id="KW-0812">Transmembrane</keyword>
<keyword evidence="3" id="KW-1185">Reference proteome</keyword>
<accession>A0A7X1F552</accession>
<protein>
    <submittedName>
        <fullName evidence="2">Phage holin family protein</fullName>
    </submittedName>
</protein>
<dbReference type="EMBL" id="JACLAU010000002">
    <property type="protein sequence ID" value="MBC2650533.1"/>
    <property type="molecule type" value="Genomic_DNA"/>
</dbReference>
<gene>
    <name evidence="2" type="ORF">H7F49_02320</name>
</gene>
<proteinExistence type="predicted"/>
<dbReference type="AlphaFoldDB" id="A0A7X1F552"/>
<sequence>MTHPDPDPAEAASPRDGVAPLIDDLRQFADEARAYAAAEVAFQKARGKVVALGLRRLALLGFCALSFAVFALGALVVGLLLALTPLVTAWGATAIVAGLLVLAALLSVRSAMGVWRRMVRVLTTEGDDPA</sequence>
<dbReference type="Proteomes" id="UP000520156">
    <property type="component" value="Unassembled WGS sequence"/>
</dbReference>
<keyword evidence="1" id="KW-0472">Membrane</keyword>
<evidence type="ECO:0000256" key="1">
    <source>
        <dbReference type="SAM" id="Phobius"/>
    </source>
</evidence>
<reference evidence="2 3" key="1">
    <citation type="submission" date="2020-08" db="EMBL/GenBank/DDBJ databases">
        <title>The genome sequence of Novosphingobium flavum 4Y4.</title>
        <authorList>
            <person name="Liu Y."/>
        </authorList>
    </citation>
    <scope>NUCLEOTIDE SEQUENCE [LARGE SCALE GENOMIC DNA]</scope>
    <source>
        <strain evidence="2 3">4Y4</strain>
    </source>
</reference>
<name>A0A7X1F552_9SPHN</name>
<feature type="transmembrane region" description="Helical" evidence="1">
    <location>
        <begin position="89"/>
        <end position="108"/>
    </location>
</feature>
<keyword evidence="1" id="KW-1133">Transmembrane helix</keyword>
<comment type="caution">
    <text evidence="2">The sequence shown here is derived from an EMBL/GenBank/DDBJ whole genome shotgun (WGS) entry which is preliminary data.</text>
</comment>
<evidence type="ECO:0000313" key="2">
    <source>
        <dbReference type="EMBL" id="MBC2650533.1"/>
    </source>
</evidence>
<organism evidence="2 3">
    <name type="scientific">Novosphingobium aerophilum</name>
    <dbReference type="NCBI Taxonomy" id="2839843"/>
    <lineage>
        <taxon>Bacteria</taxon>
        <taxon>Pseudomonadati</taxon>
        <taxon>Pseudomonadota</taxon>
        <taxon>Alphaproteobacteria</taxon>
        <taxon>Sphingomonadales</taxon>
        <taxon>Sphingomonadaceae</taxon>
        <taxon>Novosphingobium</taxon>
    </lineage>
</organism>